<keyword evidence="1" id="KW-0479">Metal-binding</keyword>
<dbReference type="Gene3D" id="2.60.40.150">
    <property type="entry name" value="C2 domain"/>
    <property type="match status" value="2"/>
</dbReference>
<evidence type="ECO:0000256" key="4">
    <source>
        <dbReference type="SAM" id="Phobius"/>
    </source>
</evidence>
<dbReference type="Proteomes" id="UP001054902">
    <property type="component" value="Unassembled WGS sequence"/>
</dbReference>
<feature type="transmembrane region" description="Helical" evidence="4">
    <location>
        <begin position="846"/>
        <end position="870"/>
    </location>
</feature>
<dbReference type="Pfam" id="PF00168">
    <property type="entry name" value="C2"/>
    <property type="match status" value="2"/>
</dbReference>
<dbReference type="EMBL" id="BLLK01000069">
    <property type="protein sequence ID" value="GFH61028.1"/>
    <property type="molecule type" value="Genomic_DNA"/>
</dbReference>
<feature type="domain" description="C2" evidence="5">
    <location>
        <begin position="436"/>
        <end position="568"/>
    </location>
</feature>
<evidence type="ECO:0000256" key="3">
    <source>
        <dbReference type="SAM" id="MobiDB-lite"/>
    </source>
</evidence>
<dbReference type="GO" id="GO:0016020">
    <property type="term" value="C:membrane"/>
    <property type="evidence" value="ECO:0007669"/>
    <property type="project" value="TreeGrafter"/>
</dbReference>
<keyword evidence="2" id="KW-0106">Calcium</keyword>
<keyword evidence="4" id="KW-0812">Transmembrane</keyword>
<dbReference type="SMART" id="SM00239">
    <property type="entry name" value="C2"/>
    <property type="match status" value="2"/>
</dbReference>
<evidence type="ECO:0000313" key="7">
    <source>
        <dbReference type="Proteomes" id="UP001054902"/>
    </source>
</evidence>
<evidence type="ECO:0000259" key="5">
    <source>
        <dbReference type="PROSITE" id="PS50004"/>
    </source>
</evidence>
<feature type="region of interest" description="Disordered" evidence="3">
    <location>
        <begin position="1"/>
        <end position="35"/>
    </location>
</feature>
<dbReference type="SUPFAM" id="SSF49562">
    <property type="entry name" value="C2 domain (Calcium/lipid-binding domain, CaLB)"/>
    <property type="match status" value="2"/>
</dbReference>
<proteinExistence type="predicted"/>
<feature type="region of interest" description="Disordered" evidence="3">
    <location>
        <begin position="960"/>
        <end position="980"/>
    </location>
</feature>
<keyword evidence="4" id="KW-0472">Membrane</keyword>
<evidence type="ECO:0000256" key="1">
    <source>
        <dbReference type="ARBA" id="ARBA00022723"/>
    </source>
</evidence>
<feature type="region of interest" description="Disordered" evidence="3">
    <location>
        <begin position="992"/>
        <end position="1032"/>
    </location>
</feature>
<feature type="transmembrane region" description="Helical" evidence="4">
    <location>
        <begin position="697"/>
        <end position="717"/>
    </location>
</feature>
<dbReference type="GO" id="GO:0005509">
    <property type="term" value="F:calcium ion binding"/>
    <property type="evidence" value="ECO:0007669"/>
    <property type="project" value="TreeGrafter"/>
</dbReference>
<sequence>MTNKTPTKAPHPPVSWVSTPPPRGQEDESSQTNQLDDYEWNSKFPIIVCANEWNVERSSLLRKKPSSIRIELRRNPKHGLNLKGYKDLESGASSNTLDWEEIIEPGDVVVFHILKQSHSNIRANTSISSDDESISTIGLRAVDDFKRGPSKVKNDGSQWQVKLSVPLYAVSFKCDKAKCLAEFSKGNMKKILMLHFKDENESTSFALFVKNLQNIIFEVGSKAISKDRSSISPSSSTNDLLPIKFLVEIISATDLKGKDNQGKSSDPYVNVYYAGEKIHSTCVIEKSLDPIWTVDTKSTFAFSLRPEEYYMHDLVFEIRDKDSIGYDFLGKAAVSNSEIAKSNGERIELKLKDRDMVSDFQGYLSVKCKRAKENDLEFLNSLENTTNVTKEAFDDYCKPNVHKQPLLPGQCKKIIRSVEHYLARPVQEEVGKLWLTAEEIEKASMEESRLWTEVGFGNSGKVFVEILSCNKLPNMDLNSIIPNDQTDTFVTCICEDSVGVTDVVKNCKHPRFMPWSKRAFQFNIEKPRSLLYIGVHDYDVGPKMHDAIGRVIINPTKFLSGTSYNLNYNLYDSHQTSYRKKVGTVKVRLRVEWSSERNPFFDPLVKKEWNHSIHVNSKKNYKHIQYTVNGKSDLNEYSLKTFFGLIEELLQYQLVYFDFLEGIKTVLFWRGHTKVIGINIPLHSMIFFSFTIVLTEYPMYSMSVAFASIAWFMLAMLEIQRKDPSPWNHPPSYFILMRTFLTGNTQPIDIDANHNHEATARHVTMKKRELIEREKMTNQFWETFYSDGEIMEQLTADSDKVFEKTQKAGRLPFREVLHPIQKTIFYIIMQLRLLSGIFTWDLVHVSFWITTAAIILSIVSLFVGNAFLLWTKRVILYGLSGPQNKILDIMFFRYYDNLSDAEKEELKEERARKRRDRFHGNFSDVQKRKEERVKEEALKKVLFGNNVVVVHDIYHPERFQSVPNNDSSASPRKNNEAPMPLLSFRGQRMKFNISPEEDPRGFSKKIRHSREELPSPTEPLLQSSGHAVAYGS</sequence>
<organism evidence="6 7">
    <name type="scientific">Chaetoceros tenuissimus</name>
    <dbReference type="NCBI Taxonomy" id="426638"/>
    <lineage>
        <taxon>Eukaryota</taxon>
        <taxon>Sar</taxon>
        <taxon>Stramenopiles</taxon>
        <taxon>Ochrophyta</taxon>
        <taxon>Bacillariophyta</taxon>
        <taxon>Coscinodiscophyceae</taxon>
        <taxon>Chaetocerotophycidae</taxon>
        <taxon>Chaetocerotales</taxon>
        <taxon>Chaetocerotaceae</taxon>
        <taxon>Chaetoceros</taxon>
    </lineage>
</organism>
<name>A0AAD3DAV7_9STRA</name>
<accession>A0AAD3DAV7</accession>
<comment type="caution">
    <text evidence="6">The sequence shown here is derived from an EMBL/GenBank/DDBJ whole genome shotgun (WGS) entry which is preliminary data.</text>
</comment>
<dbReference type="InterPro" id="IPR000008">
    <property type="entry name" value="C2_dom"/>
</dbReference>
<feature type="compositionally biased region" description="Polar residues" evidence="3">
    <location>
        <begin position="961"/>
        <end position="972"/>
    </location>
</feature>
<keyword evidence="4" id="KW-1133">Transmembrane helix</keyword>
<dbReference type="AlphaFoldDB" id="A0AAD3DAV7"/>
<feature type="domain" description="C2" evidence="5">
    <location>
        <begin position="225"/>
        <end position="351"/>
    </location>
</feature>
<dbReference type="CDD" id="cd00030">
    <property type="entry name" value="C2"/>
    <property type="match status" value="1"/>
</dbReference>
<feature type="transmembrane region" description="Helical" evidence="4">
    <location>
        <begin position="823"/>
        <end position="840"/>
    </location>
</feature>
<feature type="compositionally biased region" description="Pro residues" evidence="3">
    <location>
        <begin position="9"/>
        <end position="23"/>
    </location>
</feature>
<dbReference type="PROSITE" id="PS50004">
    <property type="entry name" value="C2"/>
    <property type="match status" value="2"/>
</dbReference>
<dbReference type="PANTHER" id="PTHR45911">
    <property type="entry name" value="C2 DOMAIN-CONTAINING PROTEIN"/>
    <property type="match status" value="1"/>
</dbReference>
<gene>
    <name evidence="6" type="ORF">CTEN210_17504</name>
</gene>
<protein>
    <recommendedName>
        <fullName evidence="5">C2 domain-containing protein</fullName>
    </recommendedName>
</protein>
<reference evidence="6 7" key="1">
    <citation type="journal article" date="2021" name="Sci. Rep.">
        <title>The genome of the diatom Chaetoceros tenuissimus carries an ancient integrated fragment of an extant virus.</title>
        <authorList>
            <person name="Hongo Y."/>
            <person name="Kimura K."/>
            <person name="Takaki Y."/>
            <person name="Yoshida Y."/>
            <person name="Baba S."/>
            <person name="Kobayashi G."/>
            <person name="Nagasaki K."/>
            <person name="Hano T."/>
            <person name="Tomaru Y."/>
        </authorList>
    </citation>
    <scope>NUCLEOTIDE SEQUENCE [LARGE SCALE GENOMIC DNA]</scope>
    <source>
        <strain evidence="6 7">NIES-3715</strain>
    </source>
</reference>
<evidence type="ECO:0000313" key="6">
    <source>
        <dbReference type="EMBL" id="GFH61028.1"/>
    </source>
</evidence>
<keyword evidence="7" id="KW-1185">Reference proteome</keyword>
<dbReference type="PANTHER" id="PTHR45911:SF4">
    <property type="entry name" value="MULTIPLE C2 AND TRANSMEMBRANE DOMAIN-CONTAINING PROTEIN"/>
    <property type="match status" value="1"/>
</dbReference>
<evidence type="ECO:0000256" key="2">
    <source>
        <dbReference type="ARBA" id="ARBA00022837"/>
    </source>
</evidence>
<dbReference type="InterPro" id="IPR035892">
    <property type="entry name" value="C2_domain_sf"/>
</dbReference>